<comment type="caution">
    <text evidence="2">The sequence shown here is derived from an EMBL/GenBank/DDBJ whole genome shotgun (WGS) entry which is preliminary data.</text>
</comment>
<dbReference type="AlphaFoldDB" id="A0A3L6SPN7"/>
<feature type="region of interest" description="Disordered" evidence="1">
    <location>
        <begin position="62"/>
        <end position="106"/>
    </location>
</feature>
<evidence type="ECO:0000313" key="2">
    <source>
        <dbReference type="EMBL" id="RLN24606.1"/>
    </source>
</evidence>
<dbReference type="Proteomes" id="UP000275267">
    <property type="component" value="Unassembled WGS sequence"/>
</dbReference>
<gene>
    <name evidence="2" type="ORF">C2845_PM07G08920</name>
</gene>
<protein>
    <submittedName>
        <fullName evidence="2">Uncharacterized protein</fullName>
    </submittedName>
</protein>
<accession>A0A3L6SPN7</accession>
<organism evidence="2 3">
    <name type="scientific">Panicum miliaceum</name>
    <name type="common">Proso millet</name>
    <name type="synonym">Broomcorn millet</name>
    <dbReference type="NCBI Taxonomy" id="4540"/>
    <lineage>
        <taxon>Eukaryota</taxon>
        <taxon>Viridiplantae</taxon>
        <taxon>Streptophyta</taxon>
        <taxon>Embryophyta</taxon>
        <taxon>Tracheophyta</taxon>
        <taxon>Spermatophyta</taxon>
        <taxon>Magnoliopsida</taxon>
        <taxon>Liliopsida</taxon>
        <taxon>Poales</taxon>
        <taxon>Poaceae</taxon>
        <taxon>PACMAD clade</taxon>
        <taxon>Panicoideae</taxon>
        <taxon>Panicodae</taxon>
        <taxon>Paniceae</taxon>
        <taxon>Panicinae</taxon>
        <taxon>Panicum</taxon>
        <taxon>Panicum sect. Panicum</taxon>
    </lineage>
</organism>
<proteinExistence type="predicted"/>
<sequence length="137" mass="15292">MIPARHVRTAPQPPRGLQPCLRASGLPVAHLRPAFRGAPRARALLWRSSRLLAHSRARGPLTRYARSRQPGAQAASWHARARGRLLAADQDAHRPPSQVARPVPARRRARISEELLLDLDGKGIDLGRMSPPRPWWD</sequence>
<name>A0A3L6SPN7_PANMI</name>
<evidence type="ECO:0000313" key="3">
    <source>
        <dbReference type="Proteomes" id="UP000275267"/>
    </source>
</evidence>
<evidence type="ECO:0000256" key="1">
    <source>
        <dbReference type="SAM" id="MobiDB-lite"/>
    </source>
</evidence>
<keyword evidence="3" id="KW-1185">Reference proteome</keyword>
<reference evidence="3" key="1">
    <citation type="journal article" date="2019" name="Nat. Commun.">
        <title>The genome of broomcorn millet.</title>
        <authorList>
            <person name="Zou C."/>
            <person name="Miki D."/>
            <person name="Li D."/>
            <person name="Tang Q."/>
            <person name="Xiao L."/>
            <person name="Rajput S."/>
            <person name="Deng P."/>
            <person name="Jia W."/>
            <person name="Huang R."/>
            <person name="Zhang M."/>
            <person name="Sun Y."/>
            <person name="Hu J."/>
            <person name="Fu X."/>
            <person name="Schnable P.S."/>
            <person name="Li F."/>
            <person name="Zhang H."/>
            <person name="Feng B."/>
            <person name="Zhu X."/>
            <person name="Liu R."/>
            <person name="Schnable J.C."/>
            <person name="Zhu J.-K."/>
            <person name="Zhang H."/>
        </authorList>
    </citation>
    <scope>NUCLEOTIDE SEQUENCE [LARGE SCALE GENOMIC DNA]</scope>
</reference>
<dbReference type="EMBL" id="PQIB02000004">
    <property type="protein sequence ID" value="RLN24606.1"/>
    <property type="molecule type" value="Genomic_DNA"/>
</dbReference>